<reference evidence="3" key="1">
    <citation type="submission" date="2020-07" db="EMBL/GenBank/DDBJ databases">
        <title>Methanobacterium. sp. MethCan genome.</title>
        <authorList>
            <person name="Postec A."/>
            <person name="Quemeneur M."/>
        </authorList>
    </citation>
    <scope>NUCLEOTIDE SEQUENCE</scope>
    <source>
        <strain evidence="3">MethCAN</strain>
    </source>
</reference>
<keyword evidence="1" id="KW-0812">Transmembrane</keyword>
<name>A0A8T8K985_9EURY</name>
<keyword evidence="3" id="KW-0540">Nuclease</keyword>
<dbReference type="InterPro" id="IPR011335">
    <property type="entry name" value="Restrct_endonuc-II-like"/>
</dbReference>
<dbReference type="InterPro" id="IPR007560">
    <property type="entry name" value="Restrct_endonuc_IV_Mrr"/>
</dbReference>
<dbReference type="GO" id="GO:0015666">
    <property type="term" value="F:restriction endodeoxyribonuclease activity"/>
    <property type="evidence" value="ECO:0007669"/>
    <property type="project" value="TreeGrafter"/>
</dbReference>
<protein>
    <submittedName>
        <fullName evidence="3">Restriction endonuclease</fullName>
    </submittedName>
</protein>
<keyword evidence="1" id="KW-0472">Membrane</keyword>
<dbReference type="AlphaFoldDB" id="A0A8T8K985"/>
<evidence type="ECO:0000313" key="4">
    <source>
        <dbReference type="Proteomes" id="UP000681041"/>
    </source>
</evidence>
<dbReference type="OrthoDB" id="82545at2157"/>
<sequence>MGNLQKNRLVEFIAKIMEESGFKVYKDFRTSRHLIDIYGILPTVLGDFGVVVSCKNYDEKWNVGLDILKEMEMVAKTLKASKVVIVTTSAYSSQAVNYAARRNIKLIDRDGLLKLAQKFSKRSPEMMVEEEYGEEEYEGAEISYNPPESSRSSFFHSDSKGSLNRKRDQFKTEWWPLIQGILSNTIVLILLVIGLSYLLANLIGYFITLNSSTLGIIKILLSVVLSYGLVFLLDRKGALILVKGTTVFFVSLLALIIQIIFL</sequence>
<dbReference type="PANTHER" id="PTHR30015:SF7">
    <property type="entry name" value="TYPE IV METHYL-DIRECTED RESTRICTION ENZYME ECOKMRR"/>
    <property type="match status" value="1"/>
</dbReference>
<gene>
    <name evidence="3" type="ORF">HYG87_06385</name>
</gene>
<dbReference type="GO" id="GO:0003677">
    <property type="term" value="F:DNA binding"/>
    <property type="evidence" value="ECO:0007669"/>
    <property type="project" value="InterPro"/>
</dbReference>
<feature type="transmembrane region" description="Helical" evidence="1">
    <location>
        <begin position="213"/>
        <end position="233"/>
    </location>
</feature>
<keyword evidence="1" id="KW-1133">Transmembrane helix</keyword>
<keyword evidence="3" id="KW-0255">Endonuclease</keyword>
<dbReference type="InterPro" id="IPR052906">
    <property type="entry name" value="Type_IV_Methyl-Rstrct_Enzyme"/>
</dbReference>
<feature type="domain" description="Restriction endonuclease type IV Mrr" evidence="2">
    <location>
        <begin position="4"/>
        <end position="115"/>
    </location>
</feature>
<dbReference type="PANTHER" id="PTHR30015">
    <property type="entry name" value="MRR RESTRICTION SYSTEM PROTEIN"/>
    <property type="match status" value="1"/>
</dbReference>
<dbReference type="Pfam" id="PF04471">
    <property type="entry name" value="Mrr_cat"/>
    <property type="match status" value="1"/>
</dbReference>
<feature type="transmembrane region" description="Helical" evidence="1">
    <location>
        <begin position="174"/>
        <end position="207"/>
    </location>
</feature>
<accession>A0A8T8K985</accession>
<dbReference type="Gene3D" id="3.40.1350.10">
    <property type="match status" value="1"/>
</dbReference>
<keyword evidence="4" id="KW-1185">Reference proteome</keyword>
<organism evidence="3 4">
    <name type="scientific">Methanobacterium alkalithermotolerans</name>
    <dbReference type="NCBI Taxonomy" id="2731220"/>
    <lineage>
        <taxon>Archaea</taxon>
        <taxon>Methanobacteriati</taxon>
        <taxon>Methanobacteriota</taxon>
        <taxon>Methanomada group</taxon>
        <taxon>Methanobacteria</taxon>
        <taxon>Methanobacteriales</taxon>
        <taxon>Methanobacteriaceae</taxon>
        <taxon>Methanobacterium</taxon>
    </lineage>
</organism>
<dbReference type="RefSeq" id="WP_211532367.1">
    <property type="nucleotide sequence ID" value="NZ_CP058560.1"/>
</dbReference>
<evidence type="ECO:0000313" key="3">
    <source>
        <dbReference type="EMBL" id="QUH23410.1"/>
    </source>
</evidence>
<evidence type="ECO:0000259" key="2">
    <source>
        <dbReference type="Pfam" id="PF04471"/>
    </source>
</evidence>
<keyword evidence="3" id="KW-0378">Hydrolase</keyword>
<dbReference type="KEGG" id="meme:HYG87_06385"/>
<dbReference type="GeneID" id="64820376"/>
<dbReference type="InterPro" id="IPR011856">
    <property type="entry name" value="tRNA_endonuc-like_dom_sf"/>
</dbReference>
<proteinExistence type="predicted"/>
<dbReference type="GO" id="GO:0009307">
    <property type="term" value="P:DNA restriction-modification system"/>
    <property type="evidence" value="ECO:0007669"/>
    <property type="project" value="InterPro"/>
</dbReference>
<feature type="transmembrane region" description="Helical" evidence="1">
    <location>
        <begin position="240"/>
        <end position="261"/>
    </location>
</feature>
<evidence type="ECO:0000256" key="1">
    <source>
        <dbReference type="SAM" id="Phobius"/>
    </source>
</evidence>
<dbReference type="SUPFAM" id="SSF52980">
    <property type="entry name" value="Restriction endonuclease-like"/>
    <property type="match status" value="1"/>
</dbReference>
<dbReference type="Proteomes" id="UP000681041">
    <property type="component" value="Chromosome"/>
</dbReference>
<dbReference type="EMBL" id="CP058560">
    <property type="protein sequence ID" value="QUH23410.1"/>
    <property type="molecule type" value="Genomic_DNA"/>
</dbReference>